<dbReference type="PANTHER" id="PTHR36359">
    <property type="entry name" value="PROTEIN RESISTANCE TO PHYTOPHTHORA 1, CHLOROPLASTIC"/>
    <property type="match status" value="1"/>
</dbReference>
<dbReference type="PANTHER" id="PTHR36359:SF1">
    <property type="entry name" value="PROTEIN RESISTANCE TO PHYTOPHTHORA 1, CHLOROPLASTIC"/>
    <property type="match status" value="1"/>
</dbReference>
<feature type="transmembrane region" description="Helical" evidence="6">
    <location>
        <begin position="204"/>
        <end position="223"/>
    </location>
</feature>
<dbReference type="SUPFAM" id="SSF54171">
    <property type="entry name" value="DNA-binding domain"/>
    <property type="match status" value="1"/>
</dbReference>
<evidence type="ECO:0000313" key="8">
    <source>
        <dbReference type="EMBL" id="KAF2314914.1"/>
    </source>
</evidence>
<dbReference type="Proteomes" id="UP000467840">
    <property type="component" value="Chromosome 15"/>
</dbReference>
<dbReference type="InterPro" id="IPR044966">
    <property type="entry name" value="RPH1"/>
</dbReference>
<organism evidence="8 9">
    <name type="scientific">Hevea brasiliensis</name>
    <name type="common">Para rubber tree</name>
    <name type="synonym">Siphonia brasiliensis</name>
    <dbReference type="NCBI Taxonomy" id="3981"/>
    <lineage>
        <taxon>Eukaryota</taxon>
        <taxon>Viridiplantae</taxon>
        <taxon>Streptophyta</taxon>
        <taxon>Embryophyta</taxon>
        <taxon>Tracheophyta</taxon>
        <taxon>Spermatophyta</taxon>
        <taxon>Magnoliopsida</taxon>
        <taxon>eudicotyledons</taxon>
        <taxon>Gunneridae</taxon>
        <taxon>Pentapetalae</taxon>
        <taxon>rosids</taxon>
        <taxon>fabids</taxon>
        <taxon>Malpighiales</taxon>
        <taxon>Euphorbiaceae</taxon>
        <taxon>Crotonoideae</taxon>
        <taxon>Micrandreae</taxon>
        <taxon>Hevea</taxon>
    </lineage>
</organism>
<keyword evidence="6" id="KW-0472">Membrane</keyword>
<comment type="caution">
    <text evidence="8">The sequence shown here is derived from an EMBL/GenBank/DDBJ whole genome shotgun (WGS) entry which is preliminary data.</text>
</comment>
<keyword evidence="5" id="KW-0539">Nucleus</keyword>
<evidence type="ECO:0000256" key="2">
    <source>
        <dbReference type="ARBA" id="ARBA00023015"/>
    </source>
</evidence>
<evidence type="ECO:0000256" key="6">
    <source>
        <dbReference type="SAM" id="Phobius"/>
    </source>
</evidence>
<keyword evidence="4" id="KW-0804">Transcription</keyword>
<dbReference type="CDD" id="cd01396">
    <property type="entry name" value="MeCP2_MBD"/>
    <property type="match status" value="1"/>
</dbReference>
<evidence type="ECO:0000259" key="7">
    <source>
        <dbReference type="PROSITE" id="PS50982"/>
    </source>
</evidence>
<comment type="subcellular location">
    <subcellularLocation>
        <location evidence="1">Nucleus</location>
    </subcellularLocation>
</comment>
<keyword evidence="6" id="KW-0812">Transmembrane</keyword>
<evidence type="ECO:0000256" key="4">
    <source>
        <dbReference type="ARBA" id="ARBA00023163"/>
    </source>
</evidence>
<dbReference type="PROSITE" id="PS50982">
    <property type="entry name" value="MBD"/>
    <property type="match status" value="1"/>
</dbReference>
<keyword evidence="3" id="KW-0238">DNA-binding</keyword>
<gene>
    <name evidence="8" type="ORF">GH714_037159</name>
</gene>
<name>A0A6A6MNS0_HEVBR</name>
<keyword evidence="6" id="KW-1133">Transmembrane helix</keyword>
<dbReference type="GO" id="GO:0009507">
    <property type="term" value="C:chloroplast"/>
    <property type="evidence" value="ECO:0007669"/>
    <property type="project" value="TreeGrafter"/>
</dbReference>
<evidence type="ECO:0000256" key="1">
    <source>
        <dbReference type="ARBA" id="ARBA00004123"/>
    </source>
</evidence>
<dbReference type="InterPro" id="IPR001739">
    <property type="entry name" value="Methyl_CpG_DNA-bd"/>
</dbReference>
<evidence type="ECO:0000313" key="9">
    <source>
        <dbReference type="Proteomes" id="UP000467840"/>
    </source>
</evidence>
<dbReference type="GO" id="GO:0005634">
    <property type="term" value="C:nucleus"/>
    <property type="evidence" value="ECO:0007669"/>
    <property type="project" value="UniProtKB-SubCell"/>
</dbReference>
<accession>A0A6A6MNS0</accession>
<protein>
    <recommendedName>
        <fullName evidence="7">MBD domain-containing protein</fullName>
    </recommendedName>
</protein>
<keyword evidence="9" id="KW-1185">Reference proteome</keyword>
<dbReference type="EMBL" id="JAAGAX010000005">
    <property type="protein sequence ID" value="KAF2314914.1"/>
    <property type="molecule type" value="Genomic_DNA"/>
</dbReference>
<dbReference type="Pfam" id="PF01429">
    <property type="entry name" value="MBD"/>
    <property type="match status" value="1"/>
</dbReference>
<keyword evidence="2" id="KW-0805">Transcription regulation</keyword>
<dbReference type="GO" id="GO:0003677">
    <property type="term" value="F:DNA binding"/>
    <property type="evidence" value="ECO:0007669"/>
    <property type="project" value="UniProtKB-KW"/>
</dbReference>
<dbReference type="Gene3D" id="3.30.890.10">
    <property type="entry name" value="Methyl-cpg-binding Protein 2, Chain A"/>
    <property type="match status" value="1"/>
</dbReference>
<dbReference type="AlphaFoldDB" id="A0A6A6MNS0"/>
<sequence length="302" mass="34139">MATKDDNSESLKRRRRKPGVTCKDAADIDCNATRTWVIDRPGIPKTPKGFKRSLVLRRDFSKMDAYYITPTGKKLRTKNEIAAFLEANPKYKDVSIEDFNFTSPKVMEDTIPEDGKKAVQKTAATFAPRASTATKNPAAPGTALYTVFEVQGYVSMLLGGALSFNLIFPSNEPDVWRLMGMWSIWMFTIPSLRARDCSKNEKEALNYLFLLIPLLNVIIPFFWKSFAVVWSADTLAFFGMYAWKGNQAFMEENDINTEKRETSWINVIVPISIASHLLTKPECPPKAHVLSMFIPPKTSCKK</sequence>
<reference evidence="8 9" key="1">
    <citation type="journal article" date="2020" name="Mol. Plant">
        <title>The Chromosome-Based Rubber Tree Genome Provides New Insights into Spurge Genome Evolution and Rubber Biosynthesis.</title>
        <authorList>
            <person name="Liu J."/>
            <person name="Shi C."/>
            <person name="Shi C.C."/>
            <person name="Li W."/>
            <person name="Zhang Q.J."/>
            <person name="Zhang Y."/>
            <person name="Li K."/>
            <person name="Lu H.F."/>
            <person name="Shi C."/>
            <person name="Zhu S.T."/>
            <person name="Xiao Z.Y."/>
            <person name="Nan H."/>
            <person name="Yue Y."/>
            <person name="Zhu X.G."/>
            <person name="Wu Y."/>
            <person name="Hong X.N."/>
            <person name="Fan G.Y."/>
            <person name="Tong Y."/>
            <person name="Zhang D."/>
            <person name="Mao C.L."/>
            <person name="Liu Y.L."/>
            <person name="Hao S.J."/>
            <person name="Liu W.Q."/>
            <person name="Lv M.Q."/>
            <person name="Zhang H.B."/>
            <person name="Liu Y."/>
            <person name="Hu-Tang G.R."/>
            <person name="Wang J.P."/>
            <person name="Wang J.H."/>
            <person name="Sun Y.H."/>
            <person name="Ni S.B."/>
            <person name="Chen W.B."/>
            <person name="Zhang X.C."/>
            <person name="Jiao Y.N."/>
            <person name="Eichler E.E."/>
            <person name="Li G.H."/>
            <person name="Liu X."/>
            <person name="Gao L.Z."/>
        </authorList>
    </citation>
    <scope>NUCLEOTIDE SEQUENCE [LARGE SCALE GENOMIC DNA]</scope>
    <source>
        <strain evidence="9">cv. GT1</strain>
        <tissue evidence="8">Leaf</tissue>
    </source>
</reference>
<dbReference type="GO" id="GO:0006952">
    <property type="term" value="P:defense response"/>
    <property type="evidence" value="ECO:0007669"/>
    <property type="project" value="InterPro"/>
</dbReference>
<evidence type="ECO:0000256" key="5">
    <source>
        <dbReference type="ARBA" id="ARBA00023242"/>
    </source>
</evidence>
<evidence type="ECO:0000256" key="3">
    <source>
        <dbReference type="ARBA" id="ARBA00023125"/>
    </source>
</evidence>
<dbReference type="SMART" id="SM00391">
    <property type="entry name" value="MBD"/>
    <property type="match status" value="1"/>
</dbReference>
<proteinExistence type="predicted"/>
<feature type="domain" description="MBD" evidence="7">
    <location>
        <begin position="36"/>
        <end position="106"/>
    </location>
</feature>
<dbReference type="InterPro" id="IPR016177">
    <property type="entry name" value="DNA-bd_dom_sf"/>
</dbReference>